<name>A0A242KA48_9ENTE</name>
<dbReference type="EMBL" id="NGMM01000002">
    <property type="protein sequence ID" value="OTP17420.1"/>
    <property type="molecule type" value="Genomic_DNA"/>
</dbReference>
<dbReference type="RefSeq" id="WP_086348636.1">
    <property type="nucleotide sequence ID" value="NZ_CP147247.1"/>
</dbReference>
<feature type="transmembrane region" description="Helical" evidence="1">
    <location>
        <begin position="7"/>
        <end position="29"/>
    </location>
</feature>
<gene>
    <name evidence="2" type="ORF">A5888_001558</name>
    <name evidence="3" type="ORF">A5888_002795</name>
</gene>
<keyword evidence="1" id="KW-1133">Transmembrane helix</keyword>
<keyword evidence="1" id="KW-0812">Transmembrane</keyword>
<dbReference type="EMBL" id="CP147247">
    <property type="protein sequence ID" value="WYJ91027.1"/>
    <property type="molecule type" value="Genomic_DNA"/>
</dbReference>
<keyword evidence="4" id="KW-1185">Reference proteome</keyword>
<accession>A0A242KA48</accession>
<sequence length="75" mass="8370">MKRLSKAATVLLWSAGIICILGMAGVGLLEIRSTLCEVKSEIVTTVEEIHEEGQELKYTIKDEIQGFKNTIESFR</sequence>
<dbReference type="AlphaFoldDB" id="A0A242KA48"/>
<evidence type="ECO:0000313" key="2">
    <source>
        <dbReference type="EMBL" id="OTP17420.1"/>
    </source>
</evidence>
<protein>
    <submittedName>
        <fullName evidence="2">Uncharacterized protein</fullName>
    </submittedName>
</protein>
<reference evidence="3" key="2">
    <citation type="submission" date="2017-05" db="EMBL/GenBank/DDBJ databases">
        <authorList>
            <consortium name="The Broad Institute Genomics Platform"/>
            <consortium name="The Broad Institute Genomic Center for Infectious Diseases"/>
            <person name="Earl A."/>
            <person name="Manson A."/>
            <person name="Schwartman J."/>
            <person name="Gilmore M."/>
            <person name="Abouelleil A."/>
            <person name="Cao P."/>
            <person name="Chapman S."/>
            <person name="Cusick C."/>
            <person name="Shea T."/>
            <person name="Young S."/>
            <person name="Neafsey D."/>
            <person name="Nusbaum C."/>
            <person name="Birren B."/>
        </authorList>
    </citation>
    <scope>NUCLEOTIDE SEQUENCE</scope>
    <source>
        <strain evidence="3">9E7_DIV0242</strain>
    </source>
</reference>
<reference evidence="3" key="3">
    <citation type="submission" date="2024-03" db="EMBL/GenBank/DDBJ databases">
        <title>The Genome Sequence of Enterococcus sp. DIV0242b.</title>
        <authorList>
            <consortium name="The Broad Institute Genomics Platform"/>
            <consortium name="The Broad Institute Microbial Omics Core"/>
            <consortium name="The Broad Institute Genomic Center for Infectious Diseases"/>
            <person name="Earl A."/>
            <person name="Manson A."/>
            <person name="Gilmore M."/>
            <person name="Schwartman J."/>
            <person name="Shea T."/>
            <person name="Abouelleil A."/>
            <person name="Cao P."/>
            <person name="Chapman S."/>
            <person name="Cusick C."/>
            <person name="Young S."/>
            <person name="Neafsey D."/>
            <person name="Nusbaum C."/>
            <person name="Birren B."/>
        </authorList>
    </citation>
    <scope>NUCLEOTIDE SEQUENCE</scope>
    <source>
        <strain evidence="3">9E7_DIV0242</strain>
    </source>
</reference>
<reference evidence="2" key="1">
    <citation type="submission" date="2017-05" db="EMBL/GenBank/DDBJ databases">
        <title>The Genome Sequence of Enterococcus sp. 9E7_DIV0242.</title>
        <authorList>
            <consortium name="The Broad Institute Genomics Platform"/>
            <consortium name="The Broad Institute Genomic Center for Infectious Diseases"/>
            <person name="Earl A."/>
            <person name="Manson A."/>
            <person name="Schwartman J."/>
            <person name="Gilmore M."/>
            <person name="Abouelleil A."/>
            <person name="Cao P."/>
            <person name="Chapman S."/>
            <person name="Cusick C."/>
            <person name="Shea T."/>
            <person name="Young S."/>
            <person name="Neafsey D."/>
            <person name="Nusbaum C."/>
            <person name="Birren B."/>
        </authorList>
    </citation>
    <scope>NUCLEOTIDE SEQUENCE [LARGE SCALE GENOMIC DNA]</scope>
    <source>
        <strain evidence="2">9E7_DIV0242</strain>
    </source>
</reference>
<dbReference type="Proteomes" id="UP000195141">
    <property type="component" value="Chromosome"/>
</dbReference>
<evidence type="ECO:0000313" key="4">
    <source>
        <dbReference type="Proteomes" id="UP000195141"/>
    </source>
</evidence>
<organism evidence="2">
    <name type="scientific">Candidatus Enterococcus clewellii</name>
    <dbReference type="NCBI Taxonomy" id="1834193"/>
    <lineage>
        <taxon>Bacteria</taxon>
        <taxon>Bacillati</taxon>
        <taxon>Bacillota</taxon>
        <taxon>Bacilli</taxon>
        <taxon>Lactobacillales</taxon>
        <taxon>Enterococcaceae</taxon>
        <taxon>Enterococcus</taxon>
    </lineage>
</organism>
<proteinExistence type="predicted"/>
<keyword evidence="1" id="KW-0472">Membrane</keyword>
<evidence type="ECO:0000313" key="3">
    <source>
        <dbReference type="EMBL" id="WYJ91027.1"/>
    </source>
</evidence>
<evidence type="ECO:0000256" key="1">
    <source>
        <dbReference type="SAM" id="Phobius"/>
    </source>
</evidence>